<protein>
    <submittedName>
        <fullName evidence="2">GT2 family glycosyltransferase</fullName>
    </submittedName>
</protein>
<dbReference type="Pfam" id="PF00535">
    <property type="entry name" value="Glycos_transf_2"/>
    <property type="match status" value="1"/>
</dbReference>
<dbReference type="InterPro" id="IPR029044">
    <property type="entry name" value="Nucleotide-diphossugar_trans"/>
</dbReference>
<keyword evidence="3" id="KW-1185">Reference proteome</keyword>
<dbReference type="Gene3D" id="3.90.550.10">
    <property type="entry name" value="Spore Coat Polysaccharide Biosynthesis Protein SpsA, Chain A"/>
    <property type="match status" value="1"/>
</dbReference>
<proteinExistence type="predicted"/>
<dbReference type="InterPro" id="IPR050834">
    <property type="entry name" value="Glycosyltransf_2"/>
</dbReference>
<gene>
    <name evidence="2" type="ORF">HNP60_003725</name>
</gene>
<name>A0ABR6NKD4_9SPHN</name>
<feature type="domain" description="Glycosyltransferase 2-like" evidence="1">
    <location>
        <begin position="16"/>
        <end position="136"/>
    </location>
</feature>
<accession>A0ABR6NKD4</accession>
<dbReference type="PANTHER" id="PTHR43685">
    <property type="entry name" value="GLYCOSYLTRANSFERASE"/>
    <property type="match status" value="1"/>
</dbReference>
<comment type="caution">
    <text evidence="2">The sequence shown here is derived from an EMBL/GenBank/DDBJ whole genome shotgun (WGS) entry which is preliminary data.</text>
</comment>
<organism evidence="2 3">
    <name type="scientific">Sphingobium lignivorans</name>
    <dbReference type="NCBI Taxonomy" id="2735886"/>
    <lineage>
        <taxon>Bacteria</taxon>
        <taxon>Pseudomonadati</taxon>
        <taxon>Pseudomonadota</taxon>
        <taxon>Alphaproteobacteria</taxon>
        <taxon>Sphingomonadales</taxon>
        <taxon>Sphingomonadaceae</taxon>
        <taxon>Sphingobium</taxon>
    </lineage>
</organism>
<dbReference type="EMBL" id="JACHKA010000001">
    <property type="protein sequence ID" value="MBB5987751.1"/>
    <property type="molecule type" value="Genomic_DNA"/>
</dbReference>
<evidence type="ECO:0000313" key="3">
    <source>
        <dbReference type="Proteomes" id="UP001138540"/>
    </source>
</evidence>
<evidence type="ECO:0000259" key="1">
    <source>
        <dbReference type="Pfam" id="PF00535"/>
    </source>
</evidence>
<dbReference type="PANTHER" id="PTHR43685:SF2">
    <property type="entry name" value="GLYCOSYLTRANSFERASE 2-LIKE DOMAIN-CONTAINING PROTEIN"/>
    <property type="match status" value="1"/>
</dbReference>
<dbReference type="InterPro" id="IPR001173">
    <property type="entry name" value="Glyco_trans_2-like"/>
</dbReference>
<reference evidence="2 3" key="1">
    <citation type="submission" date="2020-08" db="EMBL/GenBank/DDBJ databases">
        <title>Exploring microbial biodiversity for novel pathways involved in the catabolism of aromatic compounds derived from lignin.</title>
        <authorList>
            <person name="Elkins J."/>
        </authorList>
    </citation>
    <scope>NUCLEOTIDE SEQUENCE [LARGE SCALE GENOMIC DNA]</scope>
    <source>
        <strain evidence="2 3">B1D3A</strain>
    </source>
</reference>
<sequence length="317" mass="34416">MDATAQSPQPGKPAVSVVLPLYNKRATIERAVRSVLGQSVADIEVIVVDDGSTDASMDVVRAIDDSRIRCLTQRNQGPGVARNTGAAAARAPLIAFLDSDDEWRRDFLASALAALATSPQAGAYVCGYDSGAFRAQRPNKVAALVDRATTRGLDPQASGEAIKQMVDALHSSCVVIRKTLFDRIGGYFARYRCLYGEDSWLWLQVLFAGPIHWDPAEHVLFHVEDSALGFAHRGGRKRPRPISSHPDLLLDGCPPDLRDAMSRAIARFVALDLPLLNAAHAYIAAYRLRRLHGMPAIRGLVADLGGRVRNKIGFGTR</sequence>
<evidence type="ECO:0000313" key="2">
    <source>
        <dbReference type="EMBL" id="MBB5987751.1"/>
    </source>
</evidence>
<dbReference type="SUPFAM" id="SSF53448">
    <property type="entry name" value="Nucleotide-diphospho-sugar transferases"/>
    <property type="match status" value="1"/>
</dbReference>
<dbReference type="CDD" id="cd00761">
    <property type="entry name" value="Glyco_tranf_GTA_type"/>
    <property type="match status" value="1"/>
</dbReference>
<dbReference type="Proteomes" id="UP001138540">
    <property type="component" value="Unassembled WGS sequence"/>
</dbReference>
<dbReference type="RefSeq" id="WP_184156379.1">
    <property type="nucleotide sequence ID" value="NZ_JACHKA010000001.1"/>
</dbReference>